<evidence type="ECO:0000259" key="1">
    <source>
        <dbReference type="Pfam" id="PF07992"/>
    </source>
</evidence>
<accession>A0A450RZU0</accession>
<dbReference type="InterPro" id="IPR023753">
    <property type="entry name" value="FAD/NAD-binding_dom"/>
</dbReference>
<dbReference type="PANTHER" id="PTHR43755">
    <property type="match status" value="1"/>
</dbReference>
<name>A0A450RZU0_9GAMM</name>
<dbReference type="PANTHER" id="PTHR43755:SF1">
    <property type="entry name" value="FAD-DEPENDENT PYRIDINE NUCLEOTIDE-DISULPHIDE OXIDOREDUCTASE"/>
    <property type="match status" value="1"/>
</dbReference>
<sequence length="376" mass="41182">MVKRVTVIGSGFAALTAIRALRARDKNIEITAVCPEPEFVFLPSLIWIPSGLRVGRDLIVPLDGFFRRMNVIHHAGIALGIENGGRKLHTDAGTVENDGLIIACGARYMRKLPGIEHVIIPCEGVLSAEAARDRLKGLTEGTIAVGFAGNPKEPSAVRGGPMFEFLFGIDNQLKREGRRNRFNLVFFNPMKDPGQRLGPKAVAGLKSAMTKRGIGMHLGHKMKGFESGKVITEGGEIKADLTLFLPGMTGLSWYADGGLPLSAGGFVQSDAKCRVVDHERIYVAGDAGSYPVPDWLPKQAHMADLQAVTAAENLIAELGDREPVATFRTELLCVIDDLNAGMLVARTPKRNVILPPMRVMHWSKSFFEKWYLRKYR</sequence>
<protein>
    <submittedName>
        <fullName evidence="2">Sulfide:quinone oxidoreductase</fullName>
    </submittedName>
</protein>
<dbReference type="EMBL" id="CAADEW010000008">
    <property type="protein sequence ID" value="VFJ44850.1"/>
    <property type="molecule type" value="Genomic_DNA"/>
</dbReference>
<organism evidence="2">
    <name type="scientific">Candidatus Kentrum sp. FW</name>
    <dbReference type="NCBI Taxonomy" id="2126338"/>
    <lineage>
        <taxon>Bacteria</taxon>
        <taxon>Pseudomonadati</taxon>
        <taxon>Pseudomonadota</taxon>
        <taxon>Gammaproteobacteria</taxon>
        <taxon>Candidatus Kentrum</taxon>
    </lineage>
</organism>
<gene>
    <name evidence="2" type="ORF">BECKFW1821A_GA0114235_100843</name>
</gene>
<reference evidence="2" key="1">
    <citation type="submission" date="2019-02" db="EMBL/GenBank/DDBJ databases">
        <authorList>
            <person name="Gruber-Vodicka R. H."/>
            <person name="Seah K. B. B."/>
        </authorList>
    </citation>
    <scope>NUCLEOTIDE SEQUENCE</scope>
    <source>
        <strain evidence="2">BECK_BZ15</strain>
    </source>
</reference>
<dbReference type="AlphaFoldDB" id="A0A450RZU0"/>
<dbReference type="InterPro" id="IPR052541">
    <property type="entry name" value="SQRD"/>
</dbReference>
<dbReference type="InterPro" id="IPR036188">
    <property type="entry name" value="FAD/NAD-bd_sf"/>
</dbReference>
<dbReference type="Gene3D" id="3.50.50.100">
    <property type="match status" value="1"/>
</dbReference>
<dbReference type="SUPFAM" id="SSF51905">
    <property type="entry name" value="FAD/NAD(P)-binding domain"/>
    <property type="match status" value="2"/>
</dbReference>
<feature type="domain" description="FAD/NAD(P)-binding" evidence="1">
    <location>
        <begin position="196"/>
        <end position="303"/>
    </location>
</feature>
<dbReference type="Pfam" id="PF07992">
    <property type="entry name" value="Pyr_redox_2"/>
    <property type="match status" value="1"/>
</dbReference>
<proteinExistence type="predicted"/>
<dbReference type="GO" id="GO:0016491">
    <property type="term" value="F:oxidoreductase activity"/>
    <property type="evidence" value="ECO:0007669"/>
    <property type="project" value="InterPro"/>
</dbReference>
<evidence type="ECO:0000313" key="2">
    <source>
        <dbReference type="EMBL" id="VFJ44850.1"/>
    </source>
</evidence>